<dbReference type="EMBL" id="AAVT01000006">
    <property type="protein sequence ID" value="EAW30807.1"/>
    <property type="molecule type" value="Genomic_DNA"/>
</dbReference>
<accession>A0YEH1</accession>
<proteinExistence type="predicted"/>
<dbReference type="AlphaFoldDB" id="A0YEH1"/>
<protein>
    <recommendedName>
        <fullName evidence="1">A-factor biosynthesis hotdog domain-containing protein</fullName>
    </recommendedName>
</protein>
<dbReference type="Pfam" id="PF03756">
    <property type="entry name" value="AfsA"/>
    <property type="match status" value="1"/>
</dbReference>
<sequence length="265" mass="29299">MNDRILLVVGDKFASYVAHKEAVTVSELLGLLSLPKSFDCSSDRKVLVPGQGIGDENRQALLRTAANSANLHQYDFSLWHKLPDRAAAVHAHKAHSRNVLVSVPRQISSDEFELDLMIDEGCELMTDHMSGQHMQGMVLMEAARQAMIVVTESHLVPGKGVEYSYVSDSLTVSYSNYAFPVSALIRTTIDECDITNPSTLRFLATTTVEQCGQPVASFTMGYTAIEKSRSFKQERIQSVRAHRQFLAGIASEMGRPQALVGREIR</sequence>
<reference evidence="2 3" key="1">
    <citation type="journal article" date="2010" name="J. Bacteriol.">
        <title>Genome sequence of the oligotrophic marine Gammaproteobacterium HTCC2143, isolated from the Oregon Coast.</title>
        <authorList>
            <person name="Oh H.M."/>
            <person name="Kang I."/>
            <person name="Ferriera S."/>
            <person name="Giovannoni S.J."/>
            <person name="Cho J.C."/>
        </authorList>
    </citation>
    <scope>NUCLEOTIDE SEQUENCE [LARGE SCALE GENOMIC DNA]</scope>
    <source>
        <strain evidence="2 3">HTCC2143</strain>
    </source>
</reference>
<dbReference type="InterPro" id="IPR005509">
    <property type="entry name" value="AfsA_hotdog_dom"/>
</dbReference>
<dbReference type="Proteomes" id="UP000004931">
    <property type="component" value="Unassembled WGS sequence"/>
</dbReference>
<gene>
    <name evidence="2" type="ORF">GP2143_02749</name>
</gene>
<evidence type="ECO:0000259" key="1">
    <source>
        <dbReference type="Pfam" id="PF03756"/>
    </source>
</evidence>
<dbReference type="OrthoDB" id="7838374at2"/>
<evidence type="ECO:0000313" key="3">
    <source>
        <dbReference type="Proteomes" id="UP000004931"/>
    </source>
</evidence>
<keyword evidence="3" id="KW-1185">Reference proteome</keyword>
<evidence type="ECO:0000313" key="2">
    <source>
        <dbReference type="EMBL" id="EAW30807.1"/>
    </source>
</evidence>
<feature type="domain" description="A-factor biosynthesis hotdog" evidence="1">
    <location>
        <begin position="92"/>
        <end position="221"/>
    </location>
</feature>
<comment type="caution">
    <text evidence="2">The sequence shown here is derived from an EMBL/GenBank/DDBJ whole genome shotgun (WGS) entry which is preliminary data.</text>
</comment>
<organism evidence="2 3">
    <name type="scientific">marine gamma proteobacterium HTCC2143</name>
    <dbReference type="NCBI Taxonomy" id="247633"/>
    <lineage>
        <taxon>Bacteria</taxon>
        <taxon>Pseudomonadati</taxon>
        <taxon>Pseudomonadota</taxon>
        <taxon>Gammaproteobacteria</taxon>
        <taxon>Cellvibrionales</taxon>
        <taxon>Spongiibacteraceae</taxon>
        <taxon>BD1-7 clade</taxon>
    </lineage>
</organism>
<name>A0YEH1_9GAMM</name>
<dbReference type="eggNOG" id="ENOG5030SRQ">
    <property type="taxonomic scope" value="Bacteria"/>
</dbReference>